<gene>
    <name evidence="3" type="ORF">PYX00_004810</name>
</gene>
<evidence type="ECO:0000313" key="3">
    <source>
        <dbReference type="EMBL" id="KAL0277573.1"/>
    </source>
</evidence>
<comment type="caution">
    <text evidence="3">The sequence shown here is derived from an EMBL/GenBank/DDBJ whole genome shotgun (WGS) entry which is preliminary data.</text>
</comment>
<protein>
    <submittedName>
        <fullName evidence="3">Uncharacterized protein</fullName>
    </submittedName>
</protein>
<accession>A0AAW2I6U3</accession>
<evidence type="ECO:0000256" key="2">
    <source>
        <dbReference type="SAM" id="SignalP"/>
    </source>
</evidence>
<feature type="chain" id="PRO_5043318388" evidence="2">
    <location>
        <begin position="18"/>
        <end position="201"/>
    </location>
</feature>
<keyword evidence="2" id="KW-0732">Signal</keyword>
<dbReference type="EMBL" id="JARGDH010000002">
    <property type="protein sequence ID" value="KAL0277573.1"/>
    <property type="molecule type" value="Genomic_DNA"/>
</dbReference>
<name>A0AAW2I6U3_9NEOP</name>
<reference evidence="3" key="1">
    <citation type="journal article" date="2024" name="Gigascience">
        <title>Chromosome-level genome of the poultry shaft louse Menopon gallinae provides insight into the host-switching and adaptive evolution of parasitic lice.</title>
        <authorList>
            <person name="Xu Y."/>
            <person name="Ma L."/>
            <person name="Liu S."/>
            <person name="Liang Y."/>
            <person name="Liu Q."/>
            <person name="He Z."/>
            <person name="Tian L."/>
            <person name="Duan Y."/>
            <person name="Cai W."/>
            <person name="Li H."/>
            <person name="Song F."/>
        </authorList>
    </citation>
    <scope>NUCLEOTIDE SEQUENCE</scope>
    <source>
        <strain evidence="3">Cailab_2023a</strain>
    </source>
</reference>
<proteinExistence type="predicted"/>
<sequence length="201" mass="22989">MFSFASFVLAIATVTMAQVIPQPAVDGIPEGITDVVLTGENVPETITTANGIIVTNGTPDKRCWFFMPVPVNNNPNGQPGRFNAFYNMYRPYSPYQYMYGRRPVRRPSKNTNQKDEKLPVFEAPEQSNNDNYDDNYNYNNNDNYNNDNYNNDNFNYNNQNGYEYFNENMQQNGYPVVDANGQVYTQDGSGANYQNFNNYNA</sequence>
<dbReference type="AlphaFoldDB" id="A0AAW2I6U3"/>
<feature type="signal peptide" evidence="2">
    <location>
        <begin position="1"/>
        <end position="17"/>
    </location>
</feature>
<feature type="region of interest" description="Disordered" evidence="1">
    <location>
        <begin position="102"/>
        <end position="134"/>
    </location>
</feature>
<organism evidence="3">
    <name type="scientific">Menopon gallinae</name>
    <name type="common">poultry shaft louse</name>
    <dbReference type="NCBI Taxonomy" id="328185"/>
    <lineage>
        <taxon>Eukaryota</taxon>
        <taxon>Metazoa</taxon>
        <taxon>Ecdysozoa</taxon>
        <taxon>Arthropoda</taxon>
        <taxon>Hexapoda</taxon>
        <taxon>Insecta</taxon>
        <taxon>Pterygota</taxon>
        <taxon>Neoptera</taxon>
        <taxon>Paraneoptera</taxon>
        <taxon>Psocodea</taxon>
        <taxon>Troctomorpha</taxon>
        <taxon>Phthiraptera</taxon>
        <taxon>Amblycera</taxon>
        <taxon>Menoponidae</taxon>
        <taxon>Menopon</taxon>
    </lineage>
</organism>
<evidence type="ECO:0000256" key="1">
    <source>
        <dbReference type="SAM" id="MobiDB-lite"/>
    </source>
</evidence>